<evidence type="ECO:0000256" key="1">
    <source>
        <dbReference type="SAM" id="Phobius"/>
    </source>
</evidence>
<dbReference type="Proteomes" id="UP001144352">
    <property type="component" value="Unassembled WGS sequence"/>
</dbReference>
<keyword evidence="1" id="KW-1133">Transmembrane helix</keyword>
<dbReference type="PANTHER" id="PTHR41386:SF1">
    <property type="entry name" value="MEMBRANE PROTEIN"/>
    <property type="match status" value="1"/>
</dbReference>
<dbReference type="EMBL" id="BSDS01000001">
    <property type="protein sequence ID" value="GLI36797.1"/>
    <property type="molecule type" value="Genomic_DNA"/>
</dbReference>
<name>A0A9W6FXU6_9BACT</name>
<comment type="caution">
    <text evidence="2">The sequence shown here is derived from an EMBL/GenBank/DDBJ whole genome shotgun (WGS) entry which is preliminary data.</text>
</comment>
<dbReference type="Pfam" id="PF06210">
    <property type="entry name" value="DUF1003"/>
    <property type="match status" value="1"/>
</dbReference>
<reference evidence="2" key="1">
    <citation type="submission" date="2022-12" db="EMBL/GenBank/DDBJ databases">
        <title>Reference genome sequencing for broad-spectrum identification of bacterial and archaeal isolates by mass spectrometry.</title>
        <authorList>
            <person name="Sekiguchi Y."/>
            <person name="Tourlousse D.M."/>
        </authorList>
    </citation>
    <scope>NUCLEOTIDE SEQUENCE</scope>
    <source>
        <strain evidence="2">H2</strain>
    </source>
</reference>
<dbReference type="AlphaFoldDB" id="A0A9W6FXU6"/>
<keyword evidence="1" id="KW-0472">Membrane</keyword>
<feature type="transmembrane region" description="Helical" evidence="1">
    <location>
        <begin position="76"/>
        <end position="98"/>
    </location>
</feature>
<sequence>MAPMKRPTFPAPYKHEHAPVKNVNEVVNEQLTIGQRAADWIAAKVGSWEFIIGQSAILTFWALLNVTAWVRHWDPYPFILMNLVLSLQAAYTAPMIMMSQNRQAAYDRIEAHNDYEVNLKAEEEIKEVLENLAAQNIAIAELHAMLETLLARPEDKE</sequence>
<proteinExistence type="predicted"/>
<dbReference type="PANTHER" id="PTHR41386">
    <property type="entry name" value="INTEGRAL MEMBRANE PROTEIN-RELATED"/>
    <property type="match status" value="1"/>
</dbReference>
<keyword evidence="1" id="KW-0812">Transmembrane</keyword>
<feature type="transmembrane region" description="Helical" evidence="1">
    <location>
        <begin position="50"/>
        <end position="70"/>
    </location>
</feature>
<accession>A0A9W6FXU6</accession>
<evidence type="ECO:0000313" key="3">
    <source>
        <dbReference type="Proteomes" id="UP001144352"/>
    </source>
</evidence>
<protein>
    <submittedName>
        <fullName evidence="2">Membrane protein</fullName>
    </submittedName>
</protein>
<organism evidence="2 3">
    <name type="scientific">Geobacter hydrogenophilus</name>
    <dbReference type="NCBI Taxonomy" id="40983"/>
    <lineage>
        <taxon>Bacteria</taxon>
        <taxon>Pseudomonadati</taxon>
        <taxon>Thermodesulfobacteriota</taxon>
        <taxon>Desulfuromonadia</taxon>
        <taxon>Geobacterales</taxon>
        <taxon>Geobacteraceae</taxon>
        <taxon>Geobacter</taxon>
    </lineage>
</organism>
<gene>
    <name evidence="2" type="ORF">GHYDROH2_02980</name>
</gene>
<keyword evidence="3" id="KW-1185">Reference proteome</keyword>
<evidence type="ECO:0000313" key="2">
    <source>
        <dbReference type="EMBL" id="GLI36797.1"/>
    </source>
</evidence>
<dbReference type="InterPro" id="IPR010406">
    <property type="entry name" value="DUF1003"/>
</dbReference>